<reference evidence="1" key="5">
    <citation type="journal article" date="2021" name="G3 (Bethesda)">
        <title>Aegilops tauschii genome assembly Aet v5.0 features greater sequence contiguity and improved annotation.</title>
        <authorList>
            <person name="Wang L."/>
            <person name="Zhu T."/>
            <person name="Rodriguez J.C."/>
            <person name="Deal K.R."/>
            <person name="Dubcovsky J."/>
            <person name="McGuire P.E."/>
            <person name="Lux T."/>
            <person name="Spannagl M."/>
            <person name="Mayer K.F.X."/>
            <person name="Baldrich P."/>
            <person name="Meyers B.C."/>
            <person name="Huo N."/>
            <person name="Gu Y.Q."/>
            <person name="Zhou H."/>
            <person name="Devos K.M."/>
            <person name="Bennetzen J.L."/>
            <person name="Unver T."/>
            <person name="Budak H."/>
            <person name="Gulick P.J."/>
            <person name="Galiba G."/>
            <person name="Kalapos B."/>
            <person name="Nelson D.R."/>
            <person name="Li P."/>
            <person name="You F.M."/>
            <person name="Luo M.C."/>
            <person name="Dvorak J."/>
        </authorList>
    </citation>
    <scope>NUCLEOTIDE SEQUENCE [LARGE SCALE GENOMIC DNA]</scope>
    <source>
        <strain evidence="1">cv. AL8/78</strain>
    </source>
</reference>
<dbReference type="Gramene" id="AET2Gv21029800.4">
    <property type="protein sequence ID" value="AET2Gv21029800.4"/>
    <property type="gene ID" value="AET2Gv21029800"/>
</dbReference>
<sequence length="101" mass="10880">MRPASPFFAPGLVLSTTRCAAARLFAGPAAGDSVAKAPTDPPCIRSSTGVTEHKLSPRSLVYLSMARHGQVHHSYCISLWMAHPSSCNKECSYPTLKSLHR</sequence>
<reference evidence="2" key="2">
    <citation type="journal article" date="2017" name="Nat. Plants">
        <title>The Aegilops tauschii genome reveals multiple impacts of transposons.</title>
        <authorList>
            <person name="Zhao G."/>
            <person name="Zou C."/>
            <person name="Li K."/>
            <person name="Wang K."/>
            <person name="Li T."/>
            <person name="Gao L."/>
            <person name="Zhang X."/>
            <person name="Wang H."/>
            <person name="Yang Z."/>
            <person name="Liu X."/>
            <person name="Jiang W."/>
            <person name="Mao L."/>
            <person name="Kong X."/>
            <person name="Jiao Y."/>
            <person name="Jia J."/>
        </authorList>
    </citation>
    <scope>NUCLEOTIDE SEQUENCE [LARGE SCALE GENOMIC DNA]</scope>
    <source>
        <strain evidence="2">cv. AL8/78</strain>
    </source>
</reference>
<proteinExistence type="predicted"/>
<dbReference type="Proteomes" id="UP000015105">
    <property type="component" value="Chromosome 2D"/>
</dbReference>
<keyword evidence="2" id="KW-1185">Reference proteome</keyword>
<reference evidence="1" key="4">
    <citation type="submission" date="2019-03" db="UniProtKB">
        <authorList>
            <consortium name="EnsemblPlants"/>
        </authorList>
    </citation>
    <scope>IDENTIFICATION</scope>
</reference>
<name>A0A453CZL8_AEGTS</name>
<dbReference type="EnsemblPlants" id="AET2Gv21029800.4">
    <property type="protein sequence ID" value="AET2Gv21029800.4"/>
    <property type="gene ID" value="AET2Gv21029800"/>
</dbReference>
<accession>A0A453CZL8</accession>
<evidence type="ECO:0000313" key="2">
    <source>
        <dbReference type="Proteomes" id="UP000015105"/>
    </source>
</evidence>
<organism evidence="1 2">
    <name type="scientific">Aegilops tauschii subsp. strangulata</name>
    <name type="common">Goatgrass</name>
    <dbReference type="NCBI Taxonomy" id="200361"/>
    <lineage>
        <taxon>Eukaryota</taxon>
        <taxon>Viridiplantae</taxon>
        <taxon>Streptophyta</taxon>
        <taxon>Embryophyta</taxon>
        <taxon>Tracheophyta</taxon>
        <taxon>Spermatophyta</taxon>
        <taxon>Magnoliopsida</taxon>
        <taxon>Liliopsida</taxon>
        <taxon>Poales</taxon>
        <taxon>Poaceae</taxon>
        <taxon>BOP clade</taxon>
        <taxon>Pooideae</taxon>
        <taxon>Triticodae</taxon>
        <taxon>Triticeae</taxon>
        <taxon>Triticinae</taxon>
        <taxon>Aegilops</taxon>
    </lineage>
</organism>
<evidence type="ECO:0000313" key="1">
    <source>
        <dbReference type="EnsemblPlants" id="AET2Gv21029800.4"/>
    </source>
</evidence>
<reference evidence="2" key="1">
    <citation type="journal article" date="2014" name="Science">
        <title>Ancient hybridizations among the ancestral genomes of bread wheat.</title>
        <authorList>
            <consortium name="International Wheat Genome Sequencing Consortium,"/>
            <person name="Marcussen T."/>
            <person name="Sandve S.R."/>
            <person name="Heier L."/>
            <person name="Spannagl M."/>
            <person name="Pfeifer M."/>
            <person name="Jakobsen K.S."/>
            <person name="Wulff B.B."/>
            <person name="Steuernagel B."/>
            <person name="Mayer K.F."/>
            <person name="Olsen O.A."/>
        </authorList>
    </citation>
    <scope>NUCLEOTIDE SEQUENCE [LARGE SCALE GENOMIC DNA]</scope>
    <source>
        <strain evidence="2">cv. AL8/78</strain>
    </source>
</reference>
<dbReference type="AlphaFoldDB" id="A0A453CZL8"/>
<reference evidence="1" key="3">
    <citation type="journal article" date="2017" name="Nature">
        <title>Genome sequence of the progenitor of the wheat D genome Aegilops tauschii.</title>
        <authorList>
            <person name="Luo M.C."/>
            <person name="Gu Y.Q."/>
            <person name="Puiu D."/>
            <person name="Wang H."/>
            <person name="Twardziok S.O."/>
            <person name="Deal K.R."/>
            <person name="Huo N."/>
            <person name="Zhu T."/>
            <person name="Wang L."/>
            <person name="Wang Y."/>
            <person name="McGuire P.E."/>
            <person name="Liu S."/>
            <person name="Long H."/>
            <person name="Ramasamy R.K."/>
            <person name="Rodriguez J.C."/>
            <person name="Van S.L."/>
            <person name="Yuan L."/>
            <person name="Wang Z."/>
            <person name="Xia Z."/>
            <person name="Xiao L."/>
            <person name="Anderson O.D."/>
            <person name="Ouyang S."/>
            <person name="Liang Y."/>
            <person name="Zimin A.V."/>
            <person name="Pertea G."/>
            <person name="Qi P."/>
            <person name="Bennetzen J.L."/>
            <person name="Dai X."/>
            <person name="Dawson M.W."/>
            <person name="Muller H.G."/>
            <person name="Kugler K."/>
            <person name="Rivarola-Duarte L."/>
            <person name="Spannagl M."/>
            <person name="Mayer K.F.X."/>
            <person name="Lu F.H."/>
            <person name="Bevan M.W."/>
            <person name="Leroy P."/>
            <person name="Li P."/>
            <person name="You F.M."/>
            <person name="Sun Q."/>
            <person name="Liu Z."/>
            <person name="Lyons E."/>
            <person name="Wicker T."/>
            <person name="Salzberg S.L."/>
            <person name="Devos K.M."/>
            <person name="Dvorak J."/>
        </authorList>
    </citation>
    <scope>NUCLEOTIDE SEQUENCE [LARGE SCALE GENOMIC DNA]</scope>
    <source>
        <strain evidence="1">cv. AL8/78</strain>
    </source>
</reference>
<protein>
    <submittedName>
        <fullName evidence="1">Uncharacterized protein</fullName>
    </submittedName>
</protein>